<proteinExistence type="predicted"/>
<gene>
    <name evidence="3" type="ORF">DCAF_LOCUS3811</name>
</gene>
<dbReference type="FunFam" id="1.10.238.10:FF:000157">
    <property type="entry name" value="ATP/GTP-binding protein family"/>
    <property type="match status" value="1"/>
</dbReference>
<dbReference type="AlphaFoldDB" id="A0AAV1QZB5"/>
<keyword evidence="4" id="KW-1185">Reference proteome</keyword>
<dbReference type="InterPro" id="IPR025224">
    <property type="entry name" value="CCAR1/CCAR2"/>
</dbReference>
<dbReference type="PANTHER" id="PTHR14304">
    <property type="entry name" value="CELL DIVISION CYCLE AND APOPTOSIS REGULATOR PROTEIN"/>
    <property type="match status" value="1"/>
</dbReference>
<dbReference type="PROSITE" id="PS50222">
    <property type="entry name" value="EF_HAND_2"/>
    <property type="match status" value="1"/>
</dbReference>
<dbReference type="PANTHER" id="PTHR14304:SF11">
    <property type="entry name" value="SAP DOMAIN-CONTAINING PROTEIN"/>
    <property type="match status" value="1"/>
</dbReference>
<protein>
    <recommendedName>
        <fullName evidence="2">EF-hand domain-containing protein</fullName>
    </recommendedName>
</protein>
<dbReference type="EMBL" id="CAWUPB010000851">
    <property type="protein sequence ID" value="CAK7326115.1"/>
    <property type="molecule type" value="Genomic_DNA"/>
</dbReference>
<organism evidence="3 4">
    <name type="scientific">Dovyalis caffra</name>
    <dbReference type="NCBI Taxonomy" id="77055"/>
    <lineage>
        <taxon>Eukaryota</taxon>
        <taxon>Viridiplantae</taxon>
        <taxon>Streptophyta</taxon>
        <taxon>Embryophyta</taxon>
        <taxon>Tracheophyta</taxon>
        <taxon>Spermatophyta</taxon>
        <taxon>Magnoliopsida</taxon>
        <taxon>eudicotyledons</taxon>
        <taxon>Gunneridae</taxon>
        <taxon>Pentapetalae</taxon>
        <taxon>rosids</taxon>
        <taxon>fabids</taxon>
        <taxon>Malpighiales</taxon>
        <taxon>Salicaceae</taxon>
        <taxon>Flacourtieae</taxon>
        <taxon>Dovyalis</taxon>
    </lineage>
</organism>
<dbReference type="Gene3D" id="1.10.238.10">
    <property type="entry name" value="EF-hand"/>
    <property type="match status" value="1"/>
</dbReference>
<feature type="compositionally biased region" description="Basic and acidic residues" evidence="1">
    <location>
        <begin position="91"/>
        <end position="163"/>
    </location>
</feature>
<feature type="compositionally biased region" description="Acidic residues" evidence="1">
    <location>
        <begin position="62"/>
        <end position="90"/>
    </location>
</feature>
<dbReference type="InterPro" id="IPR011992">
    <property type="entry name" value="EF-hand-dom_pair"/>
</dbReference>
<evidence type="ECO:0000313" key="3">
    <source>
        <dbReference type="EMBL" id="CAK7326115.1"/>
    </source>
</evidence>
<dbReference type="GO" id="GO:0006355">
    <property type="term" value="P:regulation of DNA-templated transcription"/>
    <property type="evidence" value="ECO:0007669"/>
    <property type="project" value="InterPro"/>
</dbReference>
<evidence type="ECO:0000256" key="1">
    <source>
        <dbReference type="SAM" id="MobiDB-lite"/>
    </source>
</evidence>
<comment type="caution">
    <text evidence="3">The sequence shown here is derived from an EMBL/GenBank/DDBJ whole genome shotgun (WGS) entry which is preliminary data.</text>
</comment>
<dbReference type="InterPro" id="IPR002048">
    <property type="entry name" value="EF_hand_dom"/>
</dbReference>
<dbReference type="SUPFAM" id="SSF47473">
    <property type="entry name" value="EF-hand"/>
    <property type="match status" value="1"/>
</dbReference>
<dbReference type="GO" id="GO:0005634">
    <property type="term" value="C:nucleus"/>
    <property type="evidence" value="ECO:0007669"/>
    <property type="project" value="TreeGrafter"/>
</dbReference>
<reference evidence="3 4" key="1">
    <citation type="submission" date="2024-01" db="EMBL/GenBank/DDBJ databases">
        <authorList>
            <person name="Waweru B."/>
        </authorList>
    </citation>
    <scope>NUCLEOTIDE SEQUENCE [LARGE SCALE GENOMIC DNA]</scope>
</reference>
<sequence>MDEKEKDKDKESLRKRLRTSELPVKAKSANSEKSGADQLDDEKIVMEEDTSVDPVNEPKQEEESEAEEDPEEDPEECEEMEDPEEYEEMDDHGHDSSNEARFHEGKTSEDAKHDEPLAGDEKDKAEEAAEDKTDMKDAESKPKSGADLSDKKDDKVETEMKEVSGKEGVIDKELLDAFRFFDRNRTGYIRVEDMRLIIHSLGKFLSHRDVKELVQSALLESNTGRDDRILYNKLVTMTGVLIMKHFRMPNLG</sequence>
<feature type="domain" description="EF-hand" evidence="2">
    <location>
        <begin position="169"/>
        <end position="204"/>
    </location>
</feature>
<dbReference type="Pfam" id="PF13405">
    <property type="entry name" value="EF-hand_6"/>
    <property type="match status" value="1"/>
</dbReference>
<dbReference type="GO" id="GO:0005509">
    <property type="term" value="F:calcium ion binding"/>
    <property type="evidence" value="ECO:0007669"/>
    <property type="project" value="InterPro"/>
</dbReference>
<feature type="compositionally biased region" description="Basic and acidic residues" evidence="1">
    <location>
        <begin position="1"/>
        <end position="14"/>
    </location>
</feature>
<name>A0AAV1QZB5_9ROSI</name>
<evidence type="ECO:0000259" key="2">
    <source>
        <dbReference type="PROSITE" id="PS50222"/>
    </source>
</evidence>
<feature type="region of interest" description="Disordered" evidence="1">
    <location>
        <begin position="1"/>
        <end position="163"/>
    </location>
</feature>
<dbReference type="Proteomes" id="UP001314170">
    <property type="component" value="Unassembled WGS sequence"/>
</dbReference>
<evidence type="ECO:0000313" key="4">
    <source>
        <dbReference type="Proteomes" id="UP001314170"/>
    </source>
</evidence>
<accession>A0AAV1QZB5</accession>